<dbReference type="AlphaFoldDB" id="A0A1X7EZM1"/>
<proteinExistence type="predicted"/>
<evidence type="ECO:0000313" key="2">
    <source>
        <dbReference type="EMBL" id="SMF43038.1"/>
    </source>
</evidence>
<keyword evidence="1" id="KW-0732">Signal</keyword>
<evidence type="ECO:0000256" key="1">
    <source>
        <dbReference type="SAM" id="SignalP"/>
    </source>
</evidence>
<sequence>MLKKVLLIITLILSLASVSYAVSPLTSDEIERVITTMEQLDPYMDQMDKEMNESGAQHNDIFDPEMMKKECALIYGYNANAKKIIEDNGFTAQTWPDTSSRVLKAFVSIAMEQQQADGTDNMNAAIAQIDSDPNMSPEQKDAIKQQMKAVMKAAESMMQAPKADIDAVRPYFDKLTAAVD</sequence>
<evidence type="ECO:0008006" key="4">
    <source>
        <dbReference type="Google" id="ProtNLM"/>
    </source>
</evidence>
<keyword evidence="3" id="KW-1185">Reference proteome</keyword>
<dbReference type="RefSeq" id="WP_085104650.1">
    <property type="nucleotide sequence ID" value="NZ_FWZU01000008.1"/>
</dbReference>
<feature type="signal peptide" evidence="1">
    <location>
        <begin position="1"/>
        <end position="21"/>
    </location>
</feature>
<evidence type="ECO:0000313" key="3">
    <source>
        <dbReference type="Proteomes" id="UP000192906"/>
    </source>
</evidence>
<protein>
    <recommendedName>
        <fullName evidence="4">LTXXQ motif family protein</fullName>
    </recommendedName>
</protein>
<dbReference type="Proteomes" id="UP000192906">
    <property type="component" value="Unassembled WGS sequence"/>
</dbReference>
<dbReference type="OrthoDB" id="5457880at2"/>
<reference evidence="3" key="1">
    <citation type="submission" date="2017-04" db="EMBL/GenBank/DDBJ databases">
        <authorList>
            <person name="Varghese N."/>
            <person name="Submissions S."/>
        </authorList>
    </citation>
    <scope>NUCLEOTIDE SEQUENCE [LARGE SCALE GENOMIC DNA]</scope>
    <source>
        <strain evidence="3">K3S</strain>
    </source>
</reference>
<name>A0A1X7EZM1_9BACT</name>
<feature type="chain" id="PRO_5012891685" description="LTXXQ motif family protein" evidence="1">
    <location>
        <begin position="22"/>
        <end position="180"/>
    </location>
</feature>
<accession>A0A1X7EZM1</accession>
<organism evidence="2 3">
    <name type="scientific">Desulfovibrio gilichinskyi</name>
    <dbReference type="NCBI Taxonomy" id="1519643"/>
    <lineage>
        <taxon>Bacteria</taxon>
        <taxon>Pseudomonadati</taxon>
        <taxon>Thermodesulfobacteriota</taxon>
        <taxon>Desulfovibrionia</taxon>
        <taxon>Desulfovibrionales</taxon>
        <taxon>Desulfovibrionaceae</taxon>
        <taxon>Desulfovibrio</taxon>
    </lineage>
</organism>
<gene>
    <name evidence="2" type="ORF">SAMN06295933_3521</name>
</gene>
<dbReference type="EMBL" id="FWZU01000008">
    <property type="protein sequence ID" value="SMF43038.1"/>
    <property type="molecule type" value="Genomic_DNA"/>
</dbReference>